<protein>
    <recommendedName>
        <fullName evidence="8">Transporter</fullName>
    </recommendedName>
</protein>
<feature type="transmembrane region" description="Helical" evidence="5">
    <location>
        <begin position="68"/>
        <end position="88"/>
    </location>
</feature>
<feature type="transmembrane region" description="Helical" evidence="5">
    <location>
        <begin position="129"/>
        <end position="149"/>
    </location>
</feature>
<evidence type="ECO:0008006" key="8">
    <source>
        <dbReference type="Google" id="ProtNLM"/>
    </source>
</evidence>
<dbReference type="Gene3D" id="1.20.1530.20">
    <property type="match status" value="1"/>
</dbReference>
<comment type="caution">
    <text evidence="6">The sequence shown here is derived from an EMBL/GenBank/DDBJ whole genome shotgun (WGS) entry which is preliminary data.</text>
</comment>
<keyword evidence="3 5" id="KW-1133">Transmembrane helix</keyword>
<keyword evidence="4 5" id="KW-0472">Membrane</keyword>
<keyword evidence="2 5" id="KW-0812">Transmembrane</keyword>
<feature type="transmembrane region" description="Helical" evidence="5">
    <location>
        <begin position="95"/>
        <end position="117"/>
    </location>
</feature>
<feature type="transmembrane region" description="Helical" evidence="5">
    <location>
        <begin position="6"/>
        <end position="27"/>
    </location>
</feature>
<evidence type="ECO:0000313" key="6">
    <source>
        <dbReference type="EMBL" id="OGC40452.1"/>
    </source>
</evidence>
<evidence type="ECO:0000313" key="7">
    <source>
        <dbReference type="Proteomes" id="UP000179242"/>
    </source>
</evidence>
<dbReference type="PANTHER" id="PTHR10361:SF28">
    <property type="entry name" value="P3 PROTEIN-RELATED"/>
    <property type="match status" value="1"/>
</dbReference>
<feature type="transmembrane region" description="Helical" evidence="5">
    <location>
        <begin position="250"/>
        <end position="271"/>
    </location>
</feature>
<feature type="transmembrane region" description="Helical" evidence="5">
    <location>
        <begin position="169"/>
        <end position="188"/>
    </location>
</feature>
<dbReference type="PANTHER" id="PTHR10361">
    <property type="entry name" value="SODIUM-BILE ACID COTRANSPORTER"/>
    <property type="match status" value="1"/>
</dbReference>
<sequence length="278" mass="29609">MNNSMVNLFMLAFVLSSLFGTGLSLTLGEIIAPFKKTKLVFLALLGNFLLIPLLTYALAIFFKLDESLFNGLMLLACCAGAPFLPALANIAGGSIAFSVGLMVLLMLTTVFYAPIVLPLIIPNVAINPLSIASPLIFYMLLPLIVGLIIKAIKPDLAGLIRPFAKKISLLSIIIMAVLFLFAATPVFIEAYGTGVYNAMLIFVAGSLLIGYLFSGLKTADKSVMALGAGQRNIMAALLIAVTNFSDHKILVVILIGSLVGFVVLFPAAAIFKKLQQHV</sequence>
<reference evidence="6 7" key="1">
    <citation type="journal article" date="2016" name="Nat. Commun.">
        <title>Thousands of microbial genomes shed light on interconnected biogeochemical processes in an aquifer system.</title>
        <authorList>
            <person name="Anantharaman K."/>
            <person name="Brown C.T."/>
            <person name="Hug L.A."/>
            <person name="Sharon I."/>
            <person name="Castelle C.J."/>
            <person name="Probst A.J."/>
            <person name="Thomas B.C."/>
            <person name="Singh A."/>
            <person name="Wilkins M.J."/>
            <person name="Karaoz U."/>
            <person name="Brodie E.L."/>
            <person name="Williams K.H."/>
            <person name="Hubbard S.S."/>
            <person name="Banfield J.F."/>
        </authorList>
    </citation>
    <scope>NUCLEOTIDE SEQUENCE [LARGE SCALE GENOMIC DNA]</scope>
</reference>
<feature type="transmembrane region" description="Helical" evidence="5">
    <location>
        <begin position="39"/>
        <end position="62"/>
    </location>
</feature>
<accession>A0A1F4U6A2</accession>
<evidence type="ECO:0000256" key="4">
    <source>
        <dbReference type="ARBA" id="ARBA00023136"/>
    </source>
</evidence>
<feature type="transmembrane region" description="Helical" evidence="5">
    <location>
        <begin position="225"/>
        <end position="244"/>
    </location>
</feature>
<dbReference type="EMBL" id="MEUJ01000004">
    <property type="protein sequence ID" value="OGC40452.1"/>
    <property type="molecule type" value="Genomic_DNA"/>
</dbReference>
<dbReference type="InterPro" id="IPR002657">
    <property type="entry name" value="BilAc:Na_symport/Acr3"/>
</dbReference>
<dbReference type="Pfam" id="PF01758">
    <property type="entry name" value="SBF"/>
    <property type="match status" value="1"/>
</dbReference>
<organism evidence="6 7">
    <name type="scientific">candidate division WOR-1 bacterium RIFOXYC2_FULL_46_14</name>
    <dbReference type="NCBI Taxonomy" id="1802587"/>
    <lineage>
        <taxon>Bacteria</taxon>
        <taxon>Bacillati</taxon>
        <taxon>Saganbacteria</taxon>
    </lineage>
</organism>
<dbReference type="GO" id="GO:0016020">
    <property type="term" value="C:membrane"/>
    <property type="evidence" value="ECO:0007669"/>
    <property type="project" value="UniProtKB-SubCell"/>
</dbReference>
<evidence type="ECO:0000256" key="1">
    <source>
        <dbReference type="ARBA" id="ARBA00004141"/>
    </source>
</evidence>
<name>A0A1F4U6A2_UNCSA</name>
<evidence type="ECO:0000256" key="2">
    <source>
        <dbReference type="ARBA" id="ARBA00022692"/>
    </source>
</evidence>
<dbReference type="Proteomes" id="UP000179242">
    <property type="component" value="Unassembled WGS sequence"/>
</dbReference>
<dbReference type="InterPro" id="IPR004710">
    <property type="entry name" value="Bilac:Na_transpt"/>
</dbReference>
<dbReference type="InterPro" id="IPR038770">
    <property type="entry name" value="Na+/solute_symporter_sf"/>
</dbReference>
<comment type="subcellular location">
    <subcellularLocation>
        <location evidence="1">Membrane</location>
        <topology evidence="1">Multi-pass membrane protein</topology>
    </subcellularLocation>
</comment>
<feature type="transmembrane region" description="Helical" evidence="5">
    <location>
        <begin position="194"/>
        <end position="213"/>
    </location>
</feature>
<proteinExistence type="predicted"/>
<evidence type="ECO:0000256" key="3">
    <source>
        <dbReference type="ARBA" id="ARBA00022989"/>
    </source>
</evidence>
<dbReference type="AlphaFoldDB" id="A0A1F4U6A2"/>
<gene>
    <name evidence="6" type="ORF">A2438_04250</name>
</gene>
<evidence type="ECO:0000256" key="5">
    <source>
        <dbReference type="SAM" id="Phobius"/>
    </source>
</evidence>